<gene>
    <name evidence="1" type="ORF">XENORESO_020830</name>
</gene>
<reference evidence="1 2" key="1">
    <citation type="submission" date="2021-06" db="EMBL/GenBank/DDBJ databases">
        <authorList>
            <person name="Palmer J.M."/>
        </authorList>
    </citation>
    <scope>NUCLEOTIDE SEQUENCE [LARGE SCALE GENOMIC DNA]</scope>
    <source>
        <strain evidence="1 2">XR_2019</strain>
        <tissue evidence="1">Muscle</tissue>
    </source>
</reference>
<name>A0ABV0WSA8_9TELE</name>
<keyword evidence="2" id="KW-1185">Reference proteome</keyword>
<dbReference type="Proteomes" id="UP001444071">
    <property type="component" value="Unassembled WGS sequence"/>
</dbReference>
<organism evidence="1 2">
    <name type="scientific">Xenotaenia resolanae</name>
    <dbReference type="NCBI Taxonomy" id="208358"/>
    <lineage>
        <taxon>Eukaryota</taxon>
        <taxon>Metazoa</taxon>
        <taxon>Chordata</taxon>
        <taxon>Craniata</taxon>
        <taxon>Vertebrata</taxon>
        <taxon>Euteleostomi</taxon>
        <taxon>Actinopterygii</taxon>
        <taxon>Neopterygii</taxon>
        <taxon>Teleostei</taxon>
        <taxon>Neoteleostei</taxon>
        <taxon>Acanthomorphata</taxon>
        <taxon>Ovalentaria</taxon>
        <taxon>Atherinomorphae</taxon>
        <taxon>Cyprinodontiformes</taxon>
        <taxon>Goodeidae</taxon>
        <taxon>Xenotaenia</taxon>
    </lineage>
</organism>
<evidence type="ECO:0000313" key="2">
    <source>
        <dbReference type="Proteomes" id="UP001444071"/>
    </source>
</evidence>
<proteinExistence type="predicted"/>
<accession>A0ABV0WSA8</accession>
<comment type="caution">
    <text evidence="1">The sequence shown here is derived from an EMBL/GenBank/DDBJ whole genome shotgun (WGS) entry which is preliminary data.</text>
</comment>
<sequence length="99" mass="11194">MGNICTHGPPMHYSFRADRRIMMLKYPINTKAHVDSLPQSPNMAFTYKRCSEINRRVITDEGNQAGFCYQNQNQLYCPLCTPSLQCVANHATQSVASPL</sequence>
<evidence type="ECO:0000313" key="1">
    <source>
        <dbReference type="EMBL" id="MEQ2272537.1"/>
    </source>
</evidence>
<protein>
    <submittedName>
        <fullName evidence="1">Uncharacterized protein</fullName>
    </submittedName>
</protein>
<dbReference type="EMBL" id="JAHRIM010070144">
    <property type="protein sequence ID" value="MEQ2272537.1"/>
    <property type="molecule type" value="Genomic_DNA"/>
</dbReference>